<accession>A0A177TES7</accession>
<evidence type="ECO:0000313" key="9">
    <source>
        <dbReference type="EMBL" id="KAE8244410.1"/>
    </source>
</evidence>
<evidence type="ECO:0000256" key="4">
    <source>
        <dbReference type="ARBA" id="ARBA00023239"/>
    </source>
</evidence>
<dbReference type="OrthoDB" id="70823at2759"/>
<keyword evidence="3" id="KW-0963">Cytoplasm</keyword>
<evidence type="ECO:0000256" key="5">
    <source>
        <dbReference type="ARBA" id="ARBA00023270"/>
    </source>
</evidence>
<dbReference type="EC" id="4.1.2.4" evidence="2"/>
<dbReference type="GO" id="GO:0009264">
    <property type="term" value="P:deoxyribonucleotide catabolic process"/>
    <property type="evidence" value="ECO:0007669"/>
    <property type="project" value="InterPro"/>
</dbReference>
<dbReference type="InterPro" id="IPR002915">
    <property type="entry name" value="DeoC/FbaB/LacD_aldolase"/>
</dbReference>
<dbReference type="CDD" id="cd00959">
    <property type="entry name" value="DeoC"/>
    <property type="match status" value="1"/>
</dbReference>
<dbReference type="Pfam" id="PF01791">
    <property type="entry name" value="DeoC"/>
    <property type="match status" value="1"/>
</dbReference>
<dbReference type="InterPro" id="IPR013785">
    <property type="entry name" value="Aldolase_TIM"/>
</dbReference>
<proteinExistence type="inferred from homology"/>
<dbReference type="Gene3D" id="3.20.20.70">
    <property type="entry name" value="Aldolase class I"/>
    <property type="match status" value="1"/>
</dbReference>
<dbReference type="HAMAP" id="MF_00114">
    <property type="entry name" value="DeoC_type1"/>
    <property type="match status" value="1"/>
</dbReference>
<dbReference type="GO" id="GO:0016052">
    <property type="term" value="P:carbohydrate catabolic process"/>
    <property type="evidence" value="ECO:0007669"/>
    <property type="project" value="TreeGrafter"/>
</dbReference>
<feature type="region of interest" description="Disordered" evidence="8">
    <location>
        <begin position="302"/>
        <end position="324"/>
    </location>
</feature>
<dbReference type="Proteomes" id="UP000077521">
    <property type="component" value="Unassembled WGS sequence"/>
</dbReference>
<evidence type="ECO:0000256" key="7">
    <source>
        <dbReference type="ARBA" id="ARBA00048791"/>
    </source>
</evidence>
<comment type="similarity">
    <text evidence="1">Belongs to the DeoC/FbaB aldolase family. DeoC type 1 subfamily.</text>
</comment>
<evidence type="ECO:0000256" key="2">
    <source>
        <dbReference type="ARBA" id="ARBA00012515"/>
    </source>
</evidence>
<evidence type="ECO:0000313" key="10">
    <source>
        <dbReference type="Proteomes" id="UP000077521"/>
    </source>
</evidence>
<organism evidence="9 10">
    <name type="scientific">Tilletia indica</name>
    <dbReference type="NCBI Taxonomy" id="43049"/>
    <lineage>
        <taxon>Eukaryota</taxon>
        <taxon>Fungi</taxon>
        <taxon>Dikarya</taxon>
        <taxon>Basidiomycota</taxon>
        <taxon>Ustilaginomycotina</taxon>
        <taxon>Exobasidiomycetes</taxon>
        <taxon>Tilletiales</taxon>
        <taxon>Tilletiaceae</taxon>
        <taxon>Tilletia</taxon>
    </lineage>
</organism>
<reference evidence="9" key="1">
    <citation type="submission" date="2016-04" db="EMBL/GenBank/DDBJ databases">
        <authorList>
            <person name="Nguyen H.D."/>
            <person name="Samba Siva P."/>
            <person name="Cullis J."/>
            <person name="Levesque C.A."/>
            <person name="Hambleton S."/>
        </authorList>
    </citation>
    <scope>NUCLEOTIDE SEQUENCE</scope>
    <source>
        <strain evidence="9">DAOMC 236416</strain>
    </source>
</reference>
<feature type="compositionally biased region" description="Low complexity" evidence="8">
    <location>
        <begin position="309"/>
        <end position="324"/>
    </location>
</feature>
<dbReference type="PANTHER" id="PTHR10889:SF1">
    <property type="entry name" value="DEOXYRIBOSE-PHOSPHATE ALDOLASE"/>
    <property type="match status" value="1"/>
</dbReference>
<dbReference type="GO" id="GO:0004139">
    <property type="term" value="F:deoxyribose-phosphate aldolase activity"/>
    <property type="evidence" value="ECO:0007669"/>
    <property type="project" value="UniProtKB-EC"/>
</dbReference>
<dbReference type="InterPro" id="IPR011343">
    <property type="entry name" value="DeoC"/>
</dbReference>
<reference evidence="9" key="2">
    <citation type="journal article" date="2019" name="IMA Fungus">
        <title>Genome sequencing and comparison of five Tilletia species to identify candidate genes for the detection of regulated species infecting wheat.</title>
        <authorList>
            <person name="Nguyen H.D.T."/>
            <person name="Sultana T."/>
            <person name="Kesanakurti P."/>
            <person name="Hambleton S."/>
        </authorList>
    </citation>
    <scope>NUCLEOTIDE SEQUENCE</scope>
    <source>
        <strain evidence="9">DAOMC 236416</strain>
    </source>
</reference>
<dbReference type="InterPro" id="IPR028581">
    <property type="entry name" value="DeoC_typeI"/>
</dbReference>
<dbReference type="NCBIfam" id="TIGR00126">
    <property type="entry name" value="deoC"/>
    <property type="match status" value="1"/>
</dbReference>
<comment type="catalytic activity">
    <reaction evidence="7">
        <text>2-deoxy-D-ribose 5-phosphate = D-glyceraldehyde 3-phosphate + acetaldehyde</text>
        <dbReference type="Rhea" id="RHEA:12821"/>
        <dbReference type="ChEBI" id="CHEBI:15343"/>
        <dbReference type="ChEBI" id="CHEBI:59776"/>
        <dbReference type="ChEBI" id="CHEBI:62877"/>
        <dbReference type="EC" id="4.1.2.4"/>
    </reaction>
</comment>
<dbReference type="EMBL" id="LWDF02000660">
    <property type="protein sequence ID" value="KAE8244410.1"/>
    <property type="molecule type" value="Genomic_DNA"/>
</dbReference>
<evidence type="ECO:0000256" key="1">
    <source>
        <dbReference type="ARBA" id="ARBA00010936"/>
    </source>
</evidence>
<dbReference type="GO" id="GO:0046386">
    <property type="term" value="P:deoxyribose phosphate catabolic process"/>
    <property type="evidence" value="ECO:0007669"/>
    <property type="project" value="UniProtKB-UniPathway"/>
</dbReference>
<dbReference type="SMART" id="SM01133">
    <property type="entry name" value="DeoC"/>
    <property type="match status" value="1"/>
</dbReference>
<evidence type="ECO:0000256" key="8">
    <source>
        <dbReference type="SAM" id="MobiDB-lite"/>
    </source>
</evidence>
<evidence type="ECO:0000256" key="3">
    <source>
        <dbReference type="ARBA" id="ARBA00022490"/>
    </source>
</evidence>
<dbReference type="SUPFAM" id="SSF51569">
    <property type="entry name" value="Aldolase"/>
    <property type="match status" value="1"/>
</dbReference>
<keyword evidence="10" id="KW-1185">Reference proteome</keyword>
<dbReference type="PANTHER" id="PTHR10889">
    <property type="entry name" value="DEOXYRIBOSE-PHOSPHATE ALDOLASE"/>
    <property type="match status" value="1"/>
</dbReference>
<comment type="caution">
    <text evidence="9">The sequence shown here is derived from an EMBL/GenBank/DDBJ whole genome shotgun (WGS) entry which is preliminary data.</text>
</comment>
<protein>
    <recommendedName>
        <fullName evidence="2">deoxyribose-phosphate aldolase</fullName>
        <ecNumber evidence="2">4.1.2.4</ecNumber>
    </recommendedName>
    <alternativeName>
        <fullName evidence="6">2-deoxy-D-ribose 5-phosphate aldolase</fullName>
    </alternativeName>
</protein>
<dbReference type="UniPathway" id="UPA00002">
    <property type="reaction ID" value="UER00468"/>
</dbReference>
<dbReference type="GO" id="GO:0005737">
    <property type="term" value="C:cytoplasm"/>
    <property type="evidence" value="ECO:0007669"/>
    <property type="project" value="InterPro"/>
</dbReference>
<keyword evidence="4" id="KW-0456">Lyase</keyword>
<keyword evidence="5" id="KW-0704">Schiff base</keyword>
<name>A0A177TES7_9BASI</name>
<gene>
    <name evidence="9" type="ORF">A4X13_0g6613</name>
</gene>
<evidence type="ECO:0000256" key="6">
    <source>
        <dbReference type="ARBA" id="ARBA00032755"/>
    </source>
</evidence>
<sequence>MASGITYTDPELHSLVRSMFKELPASLDVDDPIRIAHFDSCDPASLARTIDHTLLAPNASPTDIVSLCTVAHRAGTATVCVNSNMVAFAVAALGQLAKGAEPQQAGTEGGKSPVVAIAVVGFPFGAANTAGKVAETRQALADGAREIDMVVALSYLRAGLFSYVLNDIKAVVDEARTRSAPVKVILETANLTRDQIATAALLACLAGAAFIKTSTGYALSPLEGRPLGARVEDVRLMAWITAYHQRTFLQSGTVGSPAGSSEGRVKVKASGGIGTAAALRQMLAAGADRIGASRTEAIVRELVAPTPTPTSFSTSTESASSDAY</sequence>
<dbReference type="AlphaFoldDB" id="A0A177TES7"/>